<dbReference type="InterPro" id="IPR043968">
    <property type="entry name" value="SGNH"/>
</dbReference>
<feature type="transmembrane region" description="Helical" evidence="1">
    <location>
        <begin position="67"/>
        <end position="87"/>
    </location>
</feature>
<sequence length="686" mass="76257">MATSAIANFSIIVLPSSPPIIPERAHRDAAQSPKRHIPYRPDIDGMRTIAVFLVVLFHAWPHWIRGGFIGVDIFFVISGFLITSILVSDLQHGTYSILNFYSRRVRRIFPALLIVLVATLCFGWYVMLRTEFVALGKHSASGAAFIANLTFWSETGYFDAESTTKPLLHLWSLGVEEQFYIVWPILLWALTKWRLSLQKVIALTLLASFIYCIYATSHTPTAAYFSPLSRFWELAIGGLCACSPKQYLQKFSKPLAEFCTLLGLTLIAITAMSITEQTPFPGWWAVAPVIGTALVLQAGSNTWIGRIALSSKLMVWLGLISYPLYLWHWPLLSYAYIIGGERPTATLKLVMIVSSLILAIATFLLIERPIQRINARGKVAGILISAMMILTLISGASYLGYISPRQKDTAVDHYLKALNDSQFPTSQMSPLNFQGSHFQQLSGSGKGTTIFLGDSVVEQYGLYATTFLQAEPESRAKIIFATAGGCPPIQKVVRLPQLKFLHCTKTIDNGLALAESTEIDTVVIGASWYGYFNSTYDEMTIDGYSFPQPTAQQLAYDQIRSSLVKLIALGKRVYFLMPPPASSAFDPRSMIEGSRFGEMHVRKSIPPFNLSVFEQRNNVARQKLLTIARESKVNIIEPTDTLCRNQLCPVVDANGDPIYTDSVHMRPKFSIYGAAYLAPALRKATP</sequence>
<dbReference type="PANTHER" id="PTHR23028:SF53">
    <property type="entry name" value="ACYL_TRANSF_3 DOMAIN-CONTAINING PROTEIN"/>
    <property type="match status" value="1"/>
</dbReference>
<feature type="transmembrane region" description="Helical" evidence="1">
    <location>
        <begin position="44"/>
        <end position="61"/>
    </location>
</feature>
<dbReference type="Pfam" id="PF19040">
    <property type="entry name" value="SGNH"/>
    <property type="match status" value="1"/>
</dbReference>
<comment type="caution">
    <text evidence="4">The sequence shown here is derived from an EMBL/GenBank/DDBJ whole genome shotgun (WGS) entry which is preliminary data.</text>
</comment>
<name>A0ABW9VL59_9BURK</name>
<dbReference type="Pfam" id="PF01757">
    <property type="entry name" value="Acyl_transf_3"/>
    <property type="match status" value="1"/>
</dbReference>
<feature type="transmembrane region" description="Helical" evidence="1">
    <location>
        <begin position="281"/>
        <end position="304"/>
    </location>
</feature>
<evidence type="ECO:0000313" key="4">
    <source>
        <dbReference type="EMBL" id="MYM40173.1"/>
    </source>
</evidence>
<feature type="domain" description="Acyltransferase 3" evidence="2">
    <location>
        <begin position="42"/>
        <end position="362"/>
    </location>
</feature>
<evidence type="ECO:0000313" key="5">
    <source>
        <dbReference type="Proteomes" id="UP000478090"/>
    </source>
</evidence>
<feature type="transmembrane region" description="Helical" evidence="1">
    <location>
        <begin position="316"/>
        <end position="337"/>
    </location>
</feature>
<keyword evidence="1" id="KW-0812">Transmembrane</keyword>
<reference evidence="4 5" key="1">
    <citation type="submission" date="2019-12" db="EMBL/GenBank/DDBJ databases">
        <title>Novel species isolated from a subtropical stream in China.</title>
        <authorList>
            <person name="Lu H."/>
        </authorList>
    </citation>
    <scope>NUCLEOTIDE SEQUENCE [LARGE SCALE GENOMIC DNA]</scope>
    <source>
        <strain evidence="4 5">CY13W</strain>
    </source>
</reference>
<dbReference type="Proteomes" id="UP000478090">
    <property type="component" value="Unassembled WGS sequence"/>
</dbReference>
<feature type="domain" description="SGNH" evidence="3">
    <location>
        <begin position="445"/>
        <end position="682"/>
    </location>
</feature>
<proteinExistence type="predicted"/>
<keyword evidence="1" id="KW-1133">Transmembrane helix</keyword>
<dbReference type="InterPro" id="IPR002656">
    <property type="entry name" value="Acyl_transf_3_dom"/>
</dbReference>
<keyword evidence="1" id="KW-0472">Membrane</keyword>
<accession>A0ABW9VL59</accession>
<feature type="transmembrane region" description="Helical" evidence="1">
    <location>
        <begin position="379"/>
        <end position="401"/>
    </location>
</feature>
<evidence type="ECO:0000256" key="1">
    <source>
        <dbReference type="SAM" id="Phobius"/>
    </source>
</evidence>
<feature type="transmembrane region" description="Helical" evidence="1">
    <location>
        <begin position="349"/>
        <end position="367"/>
    </location>
</feature>
<keyword evidence="5" id="KW-1185">Reference proteome</keyword>
<evidence type="ECO:0000259" key="3">
    <source>
        <dbReference type="Pfam" id="PF19040"/>
    </source>
</evidence>
<protein>
    <submittedName>
        <fullName evidence="4">Acyltransferase family protein</fullName>
    </submittedName>
</protein>
<feature type="transmembrane region" description="Helical" evidence="1">
    <location>
        <begin position="108"/>
        <end position="127"/>
    </location>
</feature>
<feature type="transmembrane region" description="Helical" evidence="1">
    <location>
        <begin position="200"/>
        <end position="217"/>
    </location>
</feature>
<evidence type="ECO:0000259" key="2">
    <source>
        <dbReference type="Pfam" id="PF01757"/>
    </source>
</evidence>
<keyword evidence="4" id="KW-0808">Transferase</keyword>
<dbReference type="RefSeq" id="WP_161039522.1">
    <property type="nucleotide sequence ID" value="NZ_WWCM01000007.1"/>
</dbReference>
<gene>
    <name evidence="4" type="ORF">GTP27_12650</name>
</gene>
<feature type="transmembrane region" description="Helical" evidence="1">
    <location>
        <begin position="255"/>
        <end position="275"/>
    </location>
</feature>
<organism evidence="4 5">
    <name type="scientific">Duganella qianjiadongensis</name>
    <dbReference type="NCBI Taxonomy" id="2692176"/>
    <lineage>
        <taxon>Bacteria</taxon>
        <taxon>Pseudomonadati</taxon>
        <taxon>Pseudomonadota</taxon>
        <taxon>Betaproteobacteria</taxon>
        <taxon>Burkholderiales</taxon>
        <taxon>Oxalobacteraceae</taxon>
        <taxon>Telluria group</taxon>
        <taxon>Duganella</taxon>
    </lineage>
</organism>
<dbReference type="EMBL" id="WWCM01000007">
    <property type="protein sequence ID" value="MYM40173.1"/>
    <property type="molecule type" value="Genomic_DNA"/>
</dbReference>
<dbReference type="PANTHER" id="PTHR23028">
    <property type="entry name" value="ACETYLTRANSFERASE"/>
    <property type="match status" value="1"/>
</dbReference>
<dbReference type="InterPro" id="IPR050879">
    <property type="entry name" value="Acyltransferase_3"/>
</dbReference>
<keyword evidence="4" id="KW-0012">Acyltransferase</keyword>
<dbReference type="GO" id="GO:0016746">
    <property type="term" value="F:acyltransferase activity"/>
    <property type="evidence" value="ECO:0007669"/>
    <property type="project" value="UniProtKB-KW"/>
</dbReference>